<keyword evidence="3" id="KW-1185">Reference proteome</keyword>
<dbReference type="AlphaFoldDB" id="A0A5P1FPG2"/>
<feature type="compositionally biased region" description="Gly residues" evidence="1">
    <location>
        <begin position="34"/>
        <end position="49"/>
    </location>
</feature>
<dbReference type="EMBL" id="CM007381">
    <property type="protein sequence ID" value="ONK79317.1"/>
    <property type="molecule type" value="Genomic_DNA"/>
</dbReference>
<accession>A0A5P1FPG2</accession>
<feature type="compositionally biased region" description="Low complexity" evidence="1">
    <location>
        <begin position="63"/>
        <end position="77"/>
    </location>
</feature>
<gene>
    <name evidence="2" type="ORF">A4U43_C01F5140</name>
</gene>
<proteinExistence type="predicted"/>
<evidence type="ECO:0000256" key="1">
    <source>
        <dbReference type="SAM" id="MobiDB-lite"/>
    </source>
</evidence>
<feature type="region of interest" description="Disordered" evidence="1">
    <location>
        <begin position="15"/>
        <end position="77"/>
    </location>
</feature>
<organism evidence="2 3">
    <name type="scientific">Asparagus officinalis</name>
    <name type="common">Garden asparagus</name>
    <dbReference type="NCBI Taxonomy" id="4686"/>
    <lineage>
        <taxon>Eukaryota</taxon>
        <taxon>Viridiplantae</taxon>
        <taxon>Streptophyta</taxon>
        <taxon>Embryophyta</taxon>
        <taxon>Tracheophyta</taxon>
        <taxon>Spermatophyta</taxon>
        <taxon>Magnoliopsida</taxon>
        <taxon>Liliopsida</taxon>
        <taxon>Asparagales</taxon>
        <taxon>Asparagaceae</taxon>
        <taxon>Asparagoideae</taxon>
        <taxon>Asparagus</taxon>
    </lineage>
</organism>
<feature type="compositionally biased region" description="Basic and acidic residues" evidence="1">
    <location>
        <begin position="90"/>
        <end position="118"/>
    </location>
</feature>
<dbReference type="Gramene" id="ONK79317">
    <property type="protein sequence ID" value="ONK79317"/>
    <property type="gene ID" value="A4U43_C01F5140"/>
</dbReference>
<protein>
    <submittedName>
        <fullName evidence="2">Uncharacterized protein</fullName>
    </submittedName>
</protein>
<sequence length="118" mass="12534">MWSVPALVVTTSSRWGRRERTSRRWGAAGDDHGAGGGGGVWRGSGGWEGLPGFEEIEPLDSGTPLHQSTTQQHSTPQYVQICMVRSGAGGDDKLEVREEREDVGAVRGATGDDHGAGF</sequence>
<reference evidence="3" key="1">
    <citation type="journal article" date="2017" name="Nat. Commun.">
        <title>The asparagus genome sheds light on the origin and evolution of a young Y chromosome.</title>
        <authorList>
            <person name="Harkess A."/>
            <person name="Zhou J."/>
            <person name="Xu C."/>
            <person name="Bowers J.E."/>
            <person name="Van der Hulst R."/>
            <person name="Ayyampalayam S."/>
            <person name="Mercati F."/>
            <person name="Riccardi P."/>
            <person name="McKain M.R."/>
            <person name="Kakrana A."/>
            <person name="Tang H."/>
            <person name="Ray J."/>
            <person name="Groenendijk J."/>
            <person name="Arikit S."/>
            <person name="Mathioni S.M."/>
            <person name="Nakano M."/>
            <person name="Shan H."/>
            <person name="Telgmann-Rauber A."/>
            <person name="Kanno A."/>
            <person name="Yue Z."/>
            <person name="Chen H."/>
            <person name="Li W."/>
            <person name="Chen Y."/>
            <person name="Xu X."/>
            <person name="Zhang Y."/>
            <person name="Luo S."/>
            <person name="Chen H."/>
            <person name="Gao J."/>
            <person name="Mao Z."/>
            <person name="Pires J.C."/>
            <person name="Luo M."/>
            <person name="Kudrna D."/>
            <person name="Wing R.A."/>
            <person name="Meyers B.C."/>
            <person name="Yi K."/>
            <person name="Kong H."/>
            <person name="Lavrijsen P."/>
            <person name="Sunseri F."/>
            <person name="Falavigna A."/>
            <person name="Ye Y."/>
            <person name="Leebens-Mack J.H."/>
            <person name="Chen G."/>
        </authorList>
    </citation>
    <scope>NUCLEOTIDE SEQUENCE [LARGE SCALE GENOMIC DNA]</scope>
    <source>
        <strain evidence="3">cv. DH0086</strain>
    </source>
</reference>
<evidence type="ECO:0000313" key="2">
    <source>
        <dbReference type="EMBL" id="ONK79317.1"/>
    </source>
</evidence>
<feature type="region of interest" description="Disordered" evidence="1">
    <location>
        <begin position="89"/>
        <end position="118"/>
    </location>
</feature>
<dbReference type="Proteomes" id="UP000243459">
    <property type="component" value="Chromosome 1"/>
</dbReference>
<evidence type="ECO:0000313" key="3">
    <source>
        <dbReference type="Proteomes" id="UP000243459"/>
    </source>
</evidence>
<name>A0A5P1FPG2_ASPOF</name>